<keyword evidence="2" id="KW-1185">Reference proteome</keyword>
<gene>
    <name evidence="1" type="ORF">BU25DRAFT_257457</name>
</gene>
<proteinExistence type="predicted"/>
<accession>A0ACB6S818</accession>
<evidence type="ECO:0000313" key="1">
    <source>
        <dbReference type="EMBL" id="KAF2630410.1"/>
    </source>
</evidence>
<protein>
    <submittedName>
        <fullName evidence="1">Uncharacterized protein</fullName>
    </submittedName>
</protein>
<reference evidence="1" key="1">
    <citation type="journal article" date="2020" name="Stud. Mycol.">
        <title>101 Dothideomycetes genomes: a test case for predicting lifestyles and emergence of pathogens.</title>
        <authorList>
            <person name="Haridas S."/>
            <person name="Albert R."/>
            <person name="Binder M."/>
            <person name="Bloem J."/>
            <person name="Labutti K."/>
            <person name="Salamov A."/>
            <person name="Andreopoulos B."/>
            <person name="Baker S."/>
            <person name="Barry K."/>
            <person name="Bills G."/>
            <person name="Bluhm B."/>
            <person name="Cannon C."/>
            <person name="Castanera R."/>
            <person name="Culley D."/>
            <person name="Daum C."/>
            <person name="Ezra D."/>
            <person name="Gonzalez J."/>
            <person name="Henrissat B."/>
            <person name="Kuo A."/>
            <person name="Liang C."/>
            <person name="Lipzen A."/>
            <person name="Lutzoni F."/>
            <person name="Magnuson J."/>
            <person name="Mondo S."/>
            <person name="Nolan M."/>
            <person name="Ohm R."/>
            <person name="Pangilinan J."/>
            <person name="Park H.-J."/>
            <person name="Ramirez L."/>
            <person name="Alfaro M."/>
            <person name="Sun H."/>
            <person name="Tritt A."/>
            <person name="Yoshinaga Y."/>
            <person name="Zwiers L.-H."/>
            <person name="Turgeon B."/>
            <person name="Goodwin S."/>
            <person name="Spatafora J."/>
            <person name="Crous P."/>
            <person name="Grigoriev I."/>
        </authorList>
    </citation>
    <scope>NUCLEOTIDE SEQUENCE</scope>
    <source>
        <strain evidence="1">CBS 525.71</strain>
    </source>
</reference>
<comment type="caution">
    <text evidence="1">The sequence shown here is derived from an EMBL/GenBank/DDBJ whole genome shotgun (WGS) entry which is preliminary data.</text>
</comment>
<evidence type="ECO:0000313" key="2">
    <source>
        <dbReference type="Proteomes" id="UP000799754"/>
    </source>
</evidence>
<sequence length="290" mass="32915">MHSCIATLLFILASLSSARYLDRYTTESWHTRDMERVDGCLKTSVGMWFWPGAAAYVFFNNPSDLSFTYAIATSYDVYYPQTLSHLLHAHNYTIRSKYDVQDSELCGWWYAGTARVDGRHHGNILWKYSDLRRKPDVPDFGNFRSWEASSRDHIPPHLSTTPNDATFNFVRDILVENVPNADIYYNWATLWSCASGILGMLALQLALKCWTDHEMRKQDSESSSDIELDEIRVHSLSGSSMQRMDMDDYVKTPSFAIEITKPDAASPIPSRTASTIADPPPIYSVDGAGR</sequence>
<organism evidence="1 2">
    <name type="scientific">Macroventuria anomochaeta</name>
    <dbReference type="NCBI Taxonomy" id="301207"/>
    <lineage>
        <taxon>Eukaryota</taxon>
        <taxon>Fungi</taxon>
        <taxon>Dikarya</taxon>
        <taxon>Ascomycota</taxon>
        <taxon>Pezizomycotina</taxon>
        <taxon>Dothideomycetes</taxon>
        <taxon>Pleosporomycetidae</taxon>
        <taxon>Pleosporales</taxon>
        <taxon>Pleosporineae</taxon>
        <taxon>Didymellaceae</taxon>
        <taxon>Macroventuria</taxon>
    </lineage>
</organism>
<name>A0ACB6S818_9PLEO</name>
<dbReference type="EMBL" id="MU006707">
    <property type="protein sequence ID" value="KAF2630410.1"/>
    <property type="molecule type" value="Genomic_DNA"/>
</dbReference>
<dbReference type="Proteomes" id="UP000799754">
    <property type="component" value="Unassembled WGS sequence"/>
</dbReference>